<dbReference type="EMBL" id="JAIUJS010000003">
    <property type="protein sequence ID" value="MCA0152908.1"/>
    <property type="molecule type" value="Genomic_DNA"/>
</dbReference>
<reference evidence="2" key="1">
    <citation type="submission" date="2023-07" db="EMBL/GenBank/DDBJ databases">
        <authorList>
            <person name="Yue Y."/>
        </authorList>
    </citation>
    <scope>NUCLEOTIDE SEQUENCE [LARGE SCALE GENOMIC DNA]</scope>
    <source>
        <strain evidence="2">2Y89</strain>
    </source>
</reference>
<evidence type="ECO:0008006" key="3">
    <source>
        <dbReference type="Google" id="ProtNLM"/>
    </source>
</evidence>
<accession>A0ABS7Y2L4</accession>
<comment type="caution">
    <text evidence="1">The sequence shown here is derived from an EMBL/GenBank/DDBJ whole genome shotgun (WGS) entry which is preliminary data.</text>
</comment>
<evidence type="ECO:0000313" key="2">
    <source>
        <dbReference type="Proteomes" id="UP001198402"/>
    </source>
</evidence>
<dbReference type="Proteomes" id="UP001198402">
    <property type="component" value="Unassembled WGS sequence"/>
</dbReference>
<protein>
    <recommendedName>
        <fullName evidence="3">DUF1566 domain-containing protein</fullName>
    </recommendedName>
</protein>
<name>A0ABS7Y2L4_9FLAO</name>
<gene>
    <name evidence="1" type="ORF">LBV24_06745</name>
</gene>
<keyword evidence="2" id="KW-1185">Reference proteome</keyword>
<dbReference type="RefSeq" id="WP_224477837.1">
    <property type="nucleotide sequence ID" value="NZ_JAIUJS010000003.1"/>
</dbReference>
<sequence>MYYVLTNKFSFEIAENDLPEKMLLRDAINVDSEIGDRWRLPTNEELLLMFRLHQKAIGKFKHENYWCSTWIKNTVSFRSGENFTHPGQRPDPQCWVRLVRNI</sequence>
<organism evidence="1 2">
    <name type="scientific">Winogradskyella vincentii</name>
    <dbReference type="NCBI Taxonomy" id="2877122"/>
    <lineage>
        <taxon>Bacteria</taxon>
        <taxon>Pseudomonadati</taxon>
        <taxon>Bacteroidota</taxon>
        <taxon>Flavobacteriia</taxon>
        <taxon>Flavobacteriales</taxon>
        <taxon>Flavobacteriaceae</taxon>
        <taxon>Winogradskyella</taxon>
    </lineage>
</organism>
<proteinExistence type="predicted"/>
<evidence type="ECO:0000313" key="1">
    <source>
        <dbReference type="EMBL" id="MCA0152908.1"/>
    </source>
</evidence>